<dbReference type="EMBL" id="JAKLTR010000011">
    <property type="protein sequence ID" value="MCG2616041.1"/>
    <property type="molecule type" value="Genomic_DNA"/>
</dbReference>
<dbReference type="RefSeq" id="WP_237874579.1">
    <property type="nucleotide sequence ID" value="NZ_JAKLTR010000011.1"/>
</dbReference>
<reference evidence="1" key="1">
    <citation type="submission" date="2022-01" db="EMBL/GenBank/DDBJ databases">
        <authorList>
            <person name="Jo J.-H."/>
            <person name="Im W.-T."/>
        </authorList>
    </citation>
    <scope>NUCLEOTIDE SEQUENCE</scope>
    <source>
        <strain evidence="1">NA20</strain>
    </source>
</reference>
<dbReference type="Proteomes" id="UP001165367">
    <property type="component" value="Unassembled WGS sequence"/>
</dbReference>
<keyword evidence="2" id="KW-1185">Reference proteome</keyword>
<protein>
    <submittedName>
        <fullName evidence="1">GLPGLI family protein</fullName>
    </submittedName>
</protein>
<organism evidence="1 2">
    <name type="scientific">Terrimonas ginsenosidimutans</name>
    <dbReference type="NCBI Taxonomy" id="2908004"/>
    <lineage>
        <taxon>Bacteria</taxon>
        <taxon>Pseudomonadati</taxon>
        <taxon>Bacteroidota</taxon>
        <taxon>Chitinophagia</taxon>
        <taxon>Chitinophagales</taxon>
        <taxon>Chitinophagaceae</taxon>
        <taxon>Terrimonas</taxon>
    </lineage>
</organism>
<evidence type="ECO:0000313" key="1">
    <source>
        <dbReference type="EMBL" id="MCG2616041.1"/>
    </source>
</evidence>
<name>A0ABS9KUN3_9BACT</name>
<proteinExistence type="predicted"/>
<dbReference type="Pfam" id="PF22252">
    <property type="entry name" value="PNGase_F-II_N"/>
    <property type="match status" value="1"/>
</dbReference>
<dbReference type="InterPro" id="IPR005901">
    <property type="entry name" value="GLPGLI"/>
</dbReference>
<comment type="caution">
    <text evidence="1">The sequence shown here is derived from an EMBL/GenBank/DDBJ whole genome shotgun (WGS) entry which is preliminary data.</text>
</comment>
<evidence type="ECO:0000313" key="2">
    <source>
        <dbReference type="Proteomes" id="UP001165367"/>
    </source>
</evidence>
<dbReference type="NCBIfam" id="TIGR01200">
    <property type="entry name" value="GLPGLI"/>
    <property type="match status" value="1"/>
</dbReference>
<accession>A0ABS9KUN3</accession>
<sequence>MKKFTIVVFILLQYLDLRSQEILVLNVMYDFSYVRDLADTVNRYKAEMILSVGKQTSRYTTRDLFNRNSPAVIKLNKQRQEKANTAAIPGPAVVAVGGPLLNVTNAGALINEEIFIDRNKSTIQTAGRVGFKNFHFTVSLPVINWKLSSDKKEICGYTCQKAVGDYGGRTFEAWFTTDLPDAFGPWKLHGLPGLILSARDTKNEISFECKEITKNEDPEELLKPFMNADRSIQVKPKEYSKVAGMFAKDPAAVAEGQLPGTVVNVRNLDSPEDNSIRKVVKYNPMELK</sequence>
<gene>
    <name evidence="1" type="ORF">LZZ85_17225</name>
</gene>